<dbReference type="InterPro" id="IPR013785">
    <property type="entry name" value="Aldolase_TIM"/>
</dbReference>
<dbReference type="EC" id="5.3.3.2" evidence="11"/>
<keyword evidence="3 11" id="KW-0285">Flavoprotein</keyword>
<evidence type="ECO:0000256" key="1">
    <source>
        <dbReference type="ARBA" id="ARBA00001917"/>
    </source>
</evidence>
<comment type="catalytic activity">
    <reaction evidence="11">
        <text>isopentenyl diphosphate = dimethylallyl diphosphate</text>
        <dbReference type="Rhea" id="RHEA:23284"/>
        <dbReference type="ChEBI" id="CHEBI:57623"/>
        <dbReference type="ChEBI" id="CHEBI:128769"/>
        <dbReference type="EC" id="5.3.3.2"/>
    </reaction>
</comment>
<evidence type="ECO:0000313" key="14">
    <source>
        <dbReference type="Proteomes" id="UP000261812"/>
    </source>
</evidence>
<dbReference type="HAMAP" id="MF_00354">
    <property type="entry name" value="Idi_2"/>
    <property type="match status" value="1"/>
</dbReference>
<evidence type="ECO:0000256" key="4">
    <source>
        <dbReference type="ARBA" id="ARBA00022643"/>
    </source>
</evidence>
<dbReference type="Proteomes" id="UP000261812">
    <property type="component" value="Chromosome"/>
</dbReference>
<evidence type="ECO:0000256" key="2">
    <source>
        <dbReference type="ARBA" id="ARBA00022490"/>
    </source>
</evidence>
<feature type="binding site" evidence="11">
    <location>
        <begin position="67"/>
        <end position="69"/>
    </location>
    <ligand>
        <name>FMN</name>
        <dbReference type="ChEBI" id="CHEBI:58210"/>
    </ligand>
</feature>
<evidence type="ECO:0000256" key="11">
    <source>
        <dbReference type="HAMAP-Rule" id="MF_00354"/>
    </source>
</evidence>
<dbReference type="GO" id="GO:0016491">
    <property type="term" value="F:oxidoreductase activity"/>
    <property type="evidence" value="ECO:0007669"/>
    <property type="project" value="InterPro"/>
</dbReference>
<dbReference type="Gene3D" id="3.20.20.70">
    <property type="entry name" value="Aldolase class I"/>
    <property type="match status" value="1"/>
</dbReference>
<comment type="caution">
    <text evidence="11">Lacks conserved residue(s) required for the propagation of feature annotation.</text>
</comment>
<dbReference type="GO" id="GO:0004452">
    <property type="term" value="F:isopentenyl-diphosphate delta-isomerase activity"/>
    <property type="evidence" value="ECO:0007669"/>
    <property type="project" value="UniProtKB-UniRule"/>
</dbReference>
<feature type="binding site" evidence="11">
    <location>
        <position position="125"/>
    </location>
    <ligand>
        <name>FMN</name>
        <dbReference type="ChEBI" id="CHEBI:58210"/>
    </ligand>
</feature>
<comment type="function">
    <text evidence="11">Involved in the biosynthesis of isoprenoids. Catalyzes the 1,3-allylic rearrangement of the homoallylic substrate isopentenyl (IPP) to its allylic isomer, dimethylallyl diphosphate (DMAPP).</text>
</comment>
<dbReference type="GO" id="GO:0000287">
    <property type="term" value="F:magnesium ion binding"/>
    <property type="evidence" value="ECO:0007669"/>
    <property type="project" value="UniProtKB-UniRule"/>
</dbReference>
<evidence type="ECO:0000256" key="7">
    <source>
        <dbReference type="ARBA" id="ARBA00022857"/>
    </source>
</evidence>
<name>A0A7D6EWQ0_9CYAN</name>
<comment type="cofactor">
    <cofactor evidence="1 11">
        <name>FMN</name>
        <dbReference type="ChEBI" id="CHEBI:58210"/>
    </cofactor>
</comment>
<dbReference type="AlphaFoldDB" id="A0A7D6EWQ0"/>
<feature type="binding site" evidence="11">
    <location>
        <position position="192"/>
    </location>
    <ligand>
        <name>FMN</name>
        <dbReference type="ChEBI" id="CHEBI:58210"/>
    </ligand>
</feature>
<evidence type="ECO:0000256" key="10">
    <source>
        <dbReference type="ARBA" id="ARBA00025810"/>
    </source>
</evidence>
<feature type="domain" description="FMN-dependent dehydrogenase" evidence="12">
    <location>
        <begin position="8"/>
        <end position="98"/>
    </location>
</feature>
<dbReference type="Pfam" id="PF01070">
    <property type="entry name" value="FMN_dh"/>
    <property type="match status" value="2"/>
</dbReference>
<dbReference type="GO" id="GO:0005737">
    <property type="term" value="C:cytoplasm"/>
    <property type="evidence" value="ECO:0007669"/>
    <property type="project" value="UniProtKB-SubCell"/>
</dbReference>
<evidence type="ECO:0000256" key="6">
    <source>
        <dbReference type="ARBA" id="ARBA00022842"/>
    </source>
</evidence>
<proteinExistence type="inferred from homology"/>
<comment type="subcellular location">
    <subcellularLocation>
        <location evidence="11">Cytoplasm</location>
    </subcellularLocation>
</comment>
<organism evidence="13 14">
    <name type="scientific">Thermosynechococcus sichuanensis E542</name>
    <dbReference type="NCBI Taxonomy" id="2016101"/>
    <lineage>
        <taxon>Bacteria</taxon>
        <taxon>Bacillati</taxon>
        <taxon>Cyanobacteriota</taxon>
        <taxon>Cyanophyceae</taxon>
        <taxon>Acaryochloridales</taxon>
        <taxon>Thermosynechococcaceae</taxon>
        <taxon>Thermosynechococcus</taxon>
        <taxon>Thermosynechococcus sichuanensis</taxon>
    </lineage>
</organism>
<dbReference type="InterPro" id="IPR000262">
    <property type="entry name" value="FMN-dep_DH"/>
</dbReference>
<dbReference type="NCBIfam" id="TIGR02151">
    <property type="entry name" value="IPP_isom_2"/>
    <property type="match status" value="1"/>
</dbReference>
<keyword evidence="6 11" id="KW-0460">Magnesium</keyword>
<dbReference type="CDD" id="cd02811">
    <property type="entry name" value="IDI-2_FMN"/>
    <property type="match status" value="1"/>
</dbReference>
<feature type="binding site" evidence="11">
    <location>
        <begin position="97"/>
        <end position="99"/>
    </location>
    <ligand>
        <name>substrate</name>
    </ligand>
</feature>
<keyword evidence="4 11" id="KW-0288">FMN</keyword>
<evidence type="ECO:0000259" key="12">
    <source>
        <dbReference type="Pfam" id="PF01070"/>
    </source>
</evidence>
<feature type="binding site" evidence="11">
    <location>
        <position position="97"/>
    </location>
    <ligand>
        <name>FMN</name>
        <dbReference type="ChEBI" id="CHEBI:58210"/>
    </ligand>
</feature>
<sequence>MSSPIEQRKAEHLELCIQGEVDYREITAGFEKYRFRHCALPELDFAEIDLGVEFLGWRLAAPLLISSMTGGTPQAGEINRRLARVAQQKGIAMGVGSQRVLLEHPEVATTFAIRQEAPTIPLLANLGAVQLNYGCGVQDCQKIIDLLEANALILHLNPLQEAVQSGGDRNFKGLLTKIGVLCRALPVPVIVKEVGNGISADVARQLVDVGVAAIDVAGAGGTSWAKVEAARAQDTRQQYLGDAFAEWGIPTAQCLEQIHTALPNTPLIASGGLKNGIDVAKALALGASLAGLARPFLQAAHQSEETLAQRIDFILEELKTVLFCTGSATPQALYQRRYLERF</sequence>
<comment type="similarity">
    <text evidence="11">Belongs to the IPP isomerase type 2 family.</text>
</comment>
<evidence type="ECO:0000256" key="9">
    <source>
        <dbReference type="ARBA" id="ARBA00023235"/>
    </source>
</evidence>
<feature type="binding site" evidence="11">
    <location>
        <position position="161"/>
    </location>
    <ligand>
        <name>Mg(2+)</name>
        <dbReference type="ChEBI" id="CHEBI:18420"/>
    </ligand>
</feature>
<feature type="binding site" evidence="11">
    <location>
        <begin position="293"/>
        <end position="294"/>
    </location>
    <ligand>
        <name>FMN</name>
        <dbReference type="ChEBI" id="CHEBI:58210"/>
    </ligand>
</feature>
<dbReference type="KEGG" id="tsq:D3A95_12955"/>
<comment type="subunit">
    <text evidence="10 11">Homooctamer. Dimer of tetramers.</text>
</comment>
<feature type="binding site" evidence="11">
    <location>
        <position position="66"/>
    </location>
    <ligand>
        <name>FMN</name>
        <dbReference type="ChEBI" id="CHEBI:58210"/>
    </ligand>
</feature>
<dbReference type="GO" id="GO:0008299">
    <property type="term" value="P:isoprenoid biosynthetic process"/>
    <property type="evidence" value="ECO:0007669"/>
    <property type="project" value="UniProtKB-UniRule"/>
</dbReference>
<comment type="cofactor">
    <cofactor evidence="11">
        <name>Mg(2+)</name>
        <dbReference type="ChEBI" id="CHEBI:18420"/>
    </cofactor>
</comment>
<keyword evidence="9 11" id="KW-0413">Isomerase</keyword>
<dbReference type="PIRSF" id="PIRSF003314">
    <property type="entry name" value="IPP_isomerase"/>
    <property type="match status" value="1"/>
</dbReference>
<evidence type="ECO:0000256" key="8">
    <source>
        <dbReference type="ARBA" id="ARBA00023229"/>
    </source>
</evidence>
<evidence type="ECO:0000313" key="13">
    <source>
        <dbReference type="EMBL" id="QLL29588.1"/>
    </source>
</evidence>
<keyword evidence="7 11" id="KW-0521">NADP</keyword>
<dbReference type="SUPFAM" id="SSF51395">
    <property type="entry name" value="FMN-linked oxidoreductases"/>
    <property type="match status" value="1"/>
</dbReference>
<protein>
    <recommendedName>
        <fullName evidence="11">Isopentenyl-diphosphate delta-isomerase</fullName>
        <shortName evidence="11">IPP isomerase</shortName>
        <ecNumber evidence="11">5.3.3.2</ecNumber>
    </recommendedName>
    <alternativeName>
        <fullName evidence="11">Isopentenyl diphosphate:dimethylallyl diphosphate isomerase</fullName>
    </alternativeName>
    <alternativeName>
        <fullName evidence="11">Isopentenyl pyrophosphate isomerase</fullName>
    </alternativeName>
    <alternativeName>
        <fullName evidence="11">Type 2 isopentenyl diphosphate isomerase</fullName>
        <shortName evidence="11">IDI-2</shortName>
    </alternativeName>
</protein>
<dbReference type="InterPro" id="IPR011179">
    <property type="entry name" value="IPdP_isomerase"/>
</dbReference>
<dbReference type="EMBL" id="CP032152">
    <property type="protein sequence ID" value="QLL29588.1"/>
    <property type="molecule type" value="Genomic_DNA"/>
</dbReference>
<dbReference type="RefSeq" id="WP_181495358.1">
    <property type="nucleotide sequence ID" value="NZ_CP032152.1"/>
</dbReference>
<evidence type="ECO:0000256" key="3">
    <source>
        <dbReference type="ARBA" id="ARBA00022630"/>
    </source>
</evidence>
<keyword evidence="2 11" id="KW-0963">Cytoplasm</keyword>
<keyword evidence="5 11" id="KW-0479">Metal-binding</keyword>
<comment type="cofactor">
    <cofactor evidence="11">
        <name>NADPH</name>
        <dbReference type="ChEBI" id="CHEBI:57783"/>
    </cofactor>
</comment>
<keyword evidence="8 11" id="KW-0414">Isoprene biosynthesis</keyword>
<keyword evidence="14" id="KW-1185">Reference proteome</keyword>
<feature type="binding site" evidence="11">
    <location>
        <begin position="272"/>
        <end position="274"/>
    </location>
    <ligand>
        <name>FMN</name>
        <dbReference type="ChEBI" id="CHEBI:58210"/>
    </ligand>
</feature>
<dbReference type="GO" id="GO:0070402">
    <property type="term" value="F:NADPH binding"/>
    <property type="evidence" value="ECO:0007669"/>
    <property type="project" value="UniProtKB-UniRule"/>
</dbReference>
<dbReference type="PANTHER" id="PTHR43665">
    <property type="entry name" value="ISOPENTENYL-DIPHOSPHATE DELTA-ISOMERASE"/>
    <property type="match status" value="1"/>
</dbReference>
<accession>A0A7D6EWQ0</accession>
<evidence type="ECO:0000256" key="5">
    <source>
        <dbReference type="ARBA" id="ARBA00022723"/>
    </source>
</evidence>
<dbReference type="GO" id="GO:0010181">
    <property type="term" value="F:FMN binding"/>
    <property type="evidence" value="ECO:0007669"/>
    <property type="project" value="UniProtKB-UniRule"/>
</dbReference>
<dbReference type="PANTHER" id="PTHR43665:SF1">
    <property type="entry name" value="ISOPENTENYL-DIPHOSPHATE DELTA-ISOMERASE"/>
    <property type="match status" value="1"/>
</dbReference>
<feature type="domain" description="FMN-dependent dehydrogenase" evidence="12">
    <location>
        <begin position="177"/>
        <end position="335"/>
    </location>
</feature>
<gene>
    <name evidence="11 13" type="primary">fni</name>
    <name evidence="13" type="ORF">D3A95_12955</name>
</gene>
<feature type="binding site" evidence="11">
    <location>
        <position position="160"/>
    </location>
    <ligand>
        <name>substrate</name>
    </ligand>
</feature>
<feature type="binding site" evidence="11">
    <location>
        <position position="222"/>
    </location>
    <ligand>
        <name>FMN</name>
        <dbReference type="ChEBI" id="CHEBI:58210"/>
    </ligand>
</feature>
<feature type="binding site" evidence="11">
    <location>
        <begin position="8"/>
        <end position="9"/>
    </location>
    <ligand>
        <name>substrate</name>
    </ligand>
</feature>
<reference evidence="14" key="1">
    <citation type="submission" date="2018-09" db="EMBL/GenBank/DDBJ databases">
        <title>Complete genome sequence of thermophilic cyanobacteria strain Thermosynechococcus elongatus PKUAC-SCTE542.</title>
        <authorList>
            <person name="Liang Y."/>
            <person name="Tang J."/>
            <person name="Daroch M."/>
        </authorList>
    </citation>
    <scope>NUCLEOTIDE SEQUENCE [LARGE SCALE GENOMIC DNA]</scope>
    <source>
        <strain evidence="14">E542</strain>
    </source>
</reference>